<dbReference type="AlphaFoldDB" id="A0A4Y2AMT3"/>
<reference evidence="1 2" key="1">
    <citation type="journal article" date="2019" name="Sci. Rep.">
        <title>Orb-weaving spider Araneus ventricosus genome elucidates the spidroin gene catalogue.</title>
        <authorList>
            <person name="Kono N."/>
            <person name="Nakamura H."/>
            <person name="Ohtoshi R."/>
            <person name="Moran D.A.P."/>
            <person name="Shinohara A."/>
            <person name="Yoshida Y."/>
            <person name="Fujiwara M."/>
            <person name="Mori M."/>
            <person name="Tomita M."/>
            <person name="Arakawa K."/>
        </authorList>
    </citation>
    <scope>NUCLEOTIDE SEQUENCE [LARGE SCALE GENOMIC DNA]</scope>
</reference>
<evidence type="ECO:0000313" key="2">
    <source>
        <dbReference type="Proteomes" id="UP000499080"/>
    </source>
</evidence>
<dbReference type="EMBL" id="BGPR01000024">
    <property type="protein sequence ID" value="GBL81108.1"/>
    <property type="molecule type" value="Genomic_DNA"/>
</dbReference>
<organism evidence="1 2">
    <name type="scientific">Araneus ventricosus</name>
    <name type="common">Orbweaver spider</name>
    <name type="synonym">Epeira ventricosa</name>
    <dbReference type="NCBI Taxonomy" id="182803"/>
    <lineage>
        <taxon>Eukaryota</taxon>
        <taxon>Metazoa</taxon>
        <taxon>Ecdysozoa</taxon>
        <taxon>Arthropoda</taxon>
        <taxon>Chelicerata</taxon>
        <taxon>Arachnida</taxon>
        <taxon>Araneae</taxon>
        <taxon>Araneomorphae</taxon>
        <taxon>Entelegynae</taxon>
        <taxon>Araneoidea</taxon>
        <taxon>Araneidae</taxon>
        <taxon>Araneus</taxon>
    </lineage>
</organism>
<accession>A0A4Y2AMT3</accession>
<protein>
    <submittedName>
        <fullName evidence="1">Uncharacterized protein</fullName>
    </submittedName>
</protein>
<proteinExistence type="predicted"/>
<evidence type="ECO:0000313" key="1">
    <source>
        <dbReference type="EMBL" id="GBL81108.1"/>
    </source>
</evidence>
<comment type="caution">
    <text evidence="1">The sequence shown here is derived from an EMBL/GenBank/DDBJ whole genome shotgun (WGS) entry which is preliminary data.</text>
</comment>
<dbReference type="Proteomes" id="UP000499080">
    <property type="component" value="Unassembled WGS sequence"/>
</dbReference>
<sequence length="151" mass="16985">MESIWSFKEGGKTSLHSSSSCFNLPCFLGKVFALNKKGELMTETDARNFREEEHDEQLKVKRGRGGLVVRSQLRGRRVPESKPGSTKDPTSMWACCMLNHTQGSKRPPAGVVRKSGERVQIRCRPHHLTAVQNYEVHPKTARVLLQNGTLI</sequence>
<keyword evidence="2" id="KW-1185">Reference proteome</keyword>
<name>A0A4Y2AMT3_ARAVE</name>
<gene>
    <name evidence="1" type="ORF">AVEN_83173_1</name>
</gene>